<sequence>MGPRHRSPPPAIHLHESHSREPSDDPGTKALRDDFPAPVPAAGVTYPSVAHAYWALSTTDPDARPPSGTRTPFTPPGTRQPVLPVATGGNGPGPPS</sequence>
<reference evidence="2" key="1">
    <citation type="journal article" date="2015" name="Genome Announc.">
        <title>Draft Genome Sequence of Thiostrepton-Producing Streptomyces azureus ATCC 14921.</title>
        <authorList>
            <person name="Sakihara K."/>
            <person name="Maeda J."/>
            <person name="Tashiro K."/>
            <person name="Fujino Y."/>
            <person name="Kuhara S."/>
            <person name="Ohshima T."/>
            <person name="Ogata S."/>
            <person name="Doi K."/>
        </authorList>
    </citation>
    <scope>NUCLEOTIDE SEQUENCE [LARGE SCALE GENOMIC DNA]</scope>
    <source>
        <strain evidence="2">ATCC14921</strain>
    </source>
</reference>
<keyword evidence="3" id="KW-1185">Reference proteome</keyword>
<organism evidence="2 3">
    <name type="scientific">Streptomyces azureus</name>
    <dbReference type="NCBI Taxonomy" id="146537"/>
    <lineage>
        <taxon>Bacteria</taxon>
        <taxon>Bacillati</taxon>
        <taxon>Actinomycetota</taxon>
        <taxon>Actinomycetes</taxon>
        <taxon>Kitasatosporales</taxon>
        <taxon>Streptomycetaceae</taxon>
        <taxon>Streptomyces</taxon>
    </lineage>
</organism>
<proteinExistence type="predicted"/>
<evidence type="ECO:0000313" key="3">
    <source>
        <dbReference type="Proteomes" id="UP000053859"/>
    </source>
</evidence>
<dbReference type="AlphaFoldDB" id="A0A0K8PW49"/>
<dbReference type="PATRIC" id="fig|146537.3.peg.6905"/>
<evidence type="ECO:0000256" key="1">
    <source>
        <dbReference type="SAM" id="MobiDB-lite"/>
    </source>
</evidence>
<dbReference type="Proteomes" id="UP000053859">
    <property type="component" value="Unassembled WGS sequence"/>
</dbReference>
<evidence type="ECO:0000313" key="2">
    <source>
        <dbReference type="EMBL" id="GAP51704.1"/>
    </source>
</evidence>
<protein>
    <submittedName>
        <fullName evidence="2">Uncharacterized protein</fullName>
    </submittedName>
</protein>
<feature type="compositionally biased region" description="Low complexity" evidence="1">
    <location>
        <begin position="65"/>
        <end position="81"/>
    </location>
</feature>
<dbReference type="EMBL" id="DF968383">
    <property type="protein sequence ID" value="GAP51704.1"/>
    <property type="molecule type" value="Genomic_DNA"/>
</dbReference>
<name>A0A0K8PW49_STRAJ</name>
<feature type="region of interest" description="Disordered" evidence="1">
    <location>
        <begin position="57"/>
        <end position="96"/>
    </location>
</feature>
<accession>A0A0K8PW49</accession>
<feature type="region of interest" description="Disordered" evidence="1">
    <location>
        <begin position="1"/>
        <end position="39"/>
    </location>
</feature>
<feature type="compositionally biased region" description="Basic and acidic residues" evidence="1">
    <location>
        <begin position="13"/>
        <end position="35"/>
    </location>
</feature>
<gene>
    <name evidence="2" type="ORF">SAZU_6577</name>
</gene>